<keyword evidence="3" id="KW-1185">Reference proteome</keyword>
<dbReference type="EMBL" id="LMWL01000118">
    <property type="protein sequence ID" value="KUM85095.1"/>
    <property type="molecule type" value="Genomic_DNA"/>
</dbReference>
<feature type="signal peptide" evidence="1">
    <location>
        <begin position="1"/>
        <end position="28"/>
    </location>
</feature>
<feature type="chain" id="PRO_5007101022" evidence="1">
    <location>
        <begin position="29"/>
        <end position="447"/>
    </location>
</feature>
<evidence type="ECO:0000313" key="2">
    <source>
        <dbReference type="EMBL" id="KUM85095.1"/>
    </source>
</evidence>
<proteinExistence type="predicted"/>
<sequence>MRGGRLGAAAVLVLTAGSLAVAAGPAGAAPSAPSTVADCDPAGNIMLNPTTVVSGGSVNVSWHVVNIAGCNPAIISERISGPGFNGDEAVTTSGSRTVTLSQPGPSTATWTLSVATRFGETALDEQSATVEPAFTVNGLAGAAIAFPDASGTETKMQIHSEARSTGAPVKSGTRVALFNVGGDYEAAYQGANGDLWVVAPDGTATDTGLGMAAGTSPSITATGASSFTVAFQANTGALWTYSSATGGRSVGFGMAQGTSPSVTLTSAGIAIAYVDPNGNLAVIDPVTGFGGYGTPHAPVAPGTSPAITYIPNQKDAYEIVYQAPDHSVRTADYAHAQTFPTLLTAAAGTSPAITTLPSGEIDIAVNGSDGTVQTLTSAGTATTIGFAFPAGTSPAIAPAAGGGAVVAWEDVNNTINTFVTGVGVTRTGVNTFPGSSPAIAQITSLTR</sequence>
<comment type="caution">
    <text evidence="2">The sequence shown here is derived from an EMBL/GenBank/DDBJ whole genome shotgun (WGS) entry which is preliminary data.</text>
</comment>
<dbReference type="SUPFAM" id="SSF89372">
    <property type="entry name" value="Fucose-specific lectin"/>
    <property type="match status" value="1"/>
</dbReference>
<dbReference type="Proteomes" id="UP000054241">
    <property type="component" value="Unassembled WGS sequence"/>
</dbReference>
<organism evidence="2 3">
    <name type="scientific">Streptomyces cellostaticus</name>
    <dbReference type="NCBI Taxonomy" id="67285"/>
    <lineage>
        <taxon>Bacteria</taxon>
        <taxon>Bacillati</taxon>
        <taxon>Actinomycetota</taxon>
        <taxon>Actinomycetes</taxon>
        <taxon>Kitasatosporales</taxon>
        <taxon>Streptomycetaceae</taxon>
        <taxon>Streptomyces</taxon>
    </lineage>
</organism>
<dbReference type="Gene3D" id="2.120.10.70">
    <property type="entry name" value="Fucose-specific lectin"/>
    <property type="match status" value="1"/>
</dbReference>
<evidence type="ECO:0000256" key="1">
    <source>
        <dbReference type="SAM" id="SignalP"/>
    </source>
</evidence>
<name>A0A101N211_9ACTN</name>
<dbReference type="STRING" id="67285.AQI88_41660"/>
<gene>
    <name evidence="2" type="ORF">AQI88_41660</name>
</gene>
<evidence type="ECO:0000313" key="3">
    <source>
        <dbReference type="Proteomes" id="UP000054241"/>
    </source>
</evidence>
<keyword evidence="1" id="KW-0732">Signal</keyword>
<dbReference type="AlphaFoldDB" id="A0A101N211"/>
<reference evidence="2 3" key="1">
    <citation type="submission" date="2015-10" db="EMBL/GenBank/DDBJ databases">
        <title>Draft genome sequence of Streptomyces cellostaticus DSM 40189, type strain for the species Streptomyces cellostaticus.</title>
        <authorList>
            <person name="Ruckert C."/>
            <person name="Winkler A."/>
            <person name="Kalinowski J."/>
            <person name="Kampfer P."/>
            <person name="Glaeser S."/>
        </authorList>
    </citation>
    <scope>NUCLEOTIDE SEQUENCE [LARGE SCALE GENOMIC DNA]</scope>
    <source>
        <strain evidence="2 3">DSM 40189</strain>
    </source>
</reference>
<accession>A0A101N211</accession>
<protein>
    <submittedName>
        <fullName evidence="2">Uncharacterized protein</fullName>
    </submittedName>
</protein>